<gene>
    <name evidence="2" type="ordered locus">Btus_2106</name>
</gene>
<dbReference type="Pfam" id="PF13565">
    <property type="entry name" value="HTH_32"/>
    <property type="match status" value="1"/>
</dbReference>
<keyword evidence="3" id="KW-1185">Reference proteome</keyword>
<dbReference type="AlphaFoldDB" id="D5WR59"/>
<proteinExistence type="predicted"/>
<dbReference type="eggNOG" id="COG3335">
    <property type="taxonomic scope" value="Bacteria"/>
</dbReference>
<dbReference type="eggNOG" id="COG3415">
    <property type="taxonomic scope" value="Bacteria"/>
</dbReference>
<dbReference type="Gene3D" id="3.30.420.10">
    <property type="entry name" value="Ribonuclease H-like superfamily/Ribonuclease H"/>
    <property type="match status" value="1"/>
</dbReference>
<dbReference type="Proteomes" id="UP000002368">
    <property type="component" value="Chromosome"/>
</dbReference>
<dbReference type="InterPro" id="IPR009057">
    <property type="entry name" value="Homeodomain-like_sf"/>
</dbReference>
<accession>D5WR59</accession>
<dbReference type="STRING" id="562970.Btus_2106"/>
<dbReference type="KEGG" id="bts:Btus_2106"/>
<dbReference type="GO" id="GO:0003676">
    <property type="term" value="F:nucleic acid binding"/>
    <property type="evidence" value="ECO:0007669"/>
    <property type="project" value="InterPro"/>
</dbReference>
<dbReference type="SUPFAM" id="SSF46689">
    <property type="entry name" value="Homeodomain-like"/>
    <property type="match status" value="1"/>
</dbReference>
<dbReference type="Pfam" id="PF13358">
    <property type="entry name" value="DDE_3"/>
    <property type="match status" value="1"/>
</dbReference>
<dbReference type="NCBIfam" id="NF033545">
    <property type="entry name" value="transpos_IS630"/>
    <property type="match status" value="1"/>
</dbReference>
<evidence type="ECO:0000313" key="2">
    <source>
        <dbReference type="EMBL" id="ADG06789.1"/>
    </source>
</evidence>
<dbReference type="HOGENOM" id="CLU_041125_3_1_9"/>
<evidence type="ECO:0000313" key="3">
    <source>
        <dbReference type="Proteomes" id="UP000002368"/>
    </source>
</evidence>
<dbReference type="InterPro" id="IPR036397">
    <property type="entry name" value="RNaseH_sf"/>
</dbReference>
<sequence>MIIMCIFVRDLTPEEGNKLVKIARKGSNPVEVRRALVVLASAQKMKVSEISELYHLSQEHIRHVIHAFNQHGFEALKPRYKGGRPRTFTEEQRAAIIELAQIPPNTLGLPFTHWSLSKLKEEAERRGIVTSISMETIRVILEEADITYQHTKTWKVSNDPEFEVKKKRIQSLYRNPPKDGRVICVDEFGPLSIQPFSGCGWYPKSRPDRLPATYRRTHGVRHLFAALDLKADKLYGHVSSSKKHQDILRFLKELRRRYHRSERLYVVLDNFSPHKHRTVTEWAAENNVELVFTPTQASWLNRIECHFAPLRSFVLRGSHYPNHEALATAIRSYLRWRNKHSRHARLLREQKKIKVV</sequence>
<organism evidence="2 3">
    <name type="scientific">Kyrpidia tusciae (strain DSM 2912 / NBRC 15312 / T2)</name>
    <name type="common">Bacillus tusciae</name>
    <dbReference type="NCBI Taxonomy" id="562970"/>
    <lineage>
        <taxon>Bacteria</taxon>
        <taxon>Bacillati</taxon>
        <taxon>Bacillota</taxon>
        <taxon>Bacilli</taxon>
        <taxon>Bacillales</taxon>
        <taxon>Alicyclobacillaceae</taxon>
        <taxon>Kyrpidia</taxon>
    </lineage>
</organism>
<dbReference type="SUPFAM" id="SSF53098">
    <property type="entry name" value="Ribonuclease H-like"/>
    <property type="match status" value="1"/>
</dbReference>
<dbReference type="EMBL" id="CP002017">
    <property type="protein sequence ID" value="ADG06789.1"/>
    <property type="molecule type" value="Genomic_DNA"/>
</dbReference>
<evidence type="ECO:0000259" key="1">
    <source>
        <dbReference type="Pfam" id="PF13358"/>
    </source>
</evidence>
<protein>
    <recommendedName>
        <fullName evidence="1">Tc1-like transposase DDE domain-containing protein</fullName>
    </recommendedName>
</protein>
<name>D5WR59_KYRT2</name>
<dbReference type="InterPro" id="IPR012337">
    <property type="entry name" value="RNaseH-like_sf"/>
</dbReference>
<dbReference type="InterPro" id="IPR038717">
    <property type="entry name" value="Tc1-like_DDE_dom"/>
</dbReference>
<feature type="domain" description="Tc1-like transposase DDE" evidence="1">
    <location>
        <begin position="181"/>
        <end position="326"/>
    </location>
</feature>
<reference evidence="2 3" key="1">
    <citation type="journal article" date="2011" name="Stand. Genomic Sci.">
        <title>Complete genome sequence of the thermophilic, hydrogen-oxidizing Bacillus tusciae type strain (T2) and reclassification in the new genus, Kyrpidia gen. nov. as Kyrpidia tusciae comb. nov. and emendation of the family Alicyclobacillaceae da Costa and Rainey, 2010.</title>
        <authorList>
            <person name="Klenk H.P."/>
            <person name="Lapidus A."/>
            <person name="Chertkov O."/>
            <person name="Copeland A."/>
            <person name="Del Rio T.G."/>
            <person name="Nolan M."/>
            <person name="Lucas S."/>
            <person name="Chen F."/>
            <person name="Tice H."/>
            <person name="Cheng J.F."/>
            <person name="Han C."/>
            <person name="Bruce D."/>
            <person name="Goodwin L."/>
            <person name="Pitluck S."/>
            <person name="Pati A."/>
            <person name="Ivanova N."/>
            <person name="Mavromatis K."/>
            <person name="Daum C."/>
            <person name="Chen A."/>
            <person name="Palaniappan K."/>
            <person name="Chang Y.J."/>
            <person name="Land M."/>
            <person name="Hauser L."/>
            <person name="Jeffries C.D."/>
            <person name="Detter J.C."/>
            <person name="Rohde M."/>
            <person name="Abt B."/>
            <person name="Pukall R."/>
            <person name="Goker M."/>
            <person name="Bristow J."/>
            <person name="Markowitz V."/>
            <person name="Hugenholtz P."/>
            <person name="Eisen J.A."/>
        </authorList>
    </citation>
    <scope>NUCLEOTIDE SEQUENCE [LARGE SCALE GENOMIC DNA]</scope>
    <source>
        <strain evidence="2 3">DSM 2912</strain>
    </source>
</reference>
<dbReference type="InterPro" id="IPR047655">
    <property type="entry name" value="Transpos_IS630-like"/>
</dbReference>